<dbReference type="Proteomes" id="UP000178449">
    <property type="component" value="Unassembled WGS sequence"/>
</dbReference>
<reference evidence="1 2" key="1">
    <citation type="journal article" date="2016" name="Nat. Commun.">
        <title>Thousands of microbial genomes shed light on interconnected biogeochemical processes in an aquifer system.</title>
        <authorList>
            <person name="Anantharaman K."/>
            <person name="Brown C.T."/>
            <person name="Hug L.A."/>
            <person name="Sharon I."/>
            <person name="Castelle C.J."/>
            <person name="Probst A.J."/>
            <person name="Thomas B.C."/>
            <person name="Singh A."/>
            <person name="Wilkins M.J."/>
            <person name="Karaoz U."/>
            <person name="Brodie E.L."/>
            <person name="Williams K.H."/>
            <person name="Hubbard S.S."/>
            <person name="Banfield J.F."/>
        </authorList>
    </citation>
    <scope>NUCLEOTIDE SEQUENCE [LARGE SCALE GENOMIC DNA]</scope>
</reference>
<gene>
    <name evidence="1" type="ORF">A2527_06135</name>
</gene>
<comment type="caution">
    <text evidence="1">The sequence shown here is derived from an EMBL/GenBank/DDBJ whole genome shotgun (WGS) entry which is preliminary data.</text>
</comment>
<evidence type="ECO:0000313" key="1">
    <source>
        <dbReference type="EMBL" id="OGG94774.1"/>
    </source>
</evidence>
<sequence length="100" mass="11331">MKVSKVHLRPVAKAYLAELKKEGKLDDGKFIVNFLNALTFPTSRWASYFDLILRTPDIFQAIIPSREFSKIEGSLLITASIDGDRLLIIEIKELPDILIT</sequence>
<protein>
    <submittedName>
        <fullName evidence="1">Uncharacterized protein</fullName>
    </submittedName>
</protein>
<organism evidence="1 2">
    <name type="scientific">Candidatus Lambdaproteobacteria bacterium RIFOXYD2_FULL_50_16</name>
    <dbReference type="NCBI Taxonomy" id="1817772"/>
    <lineage>
        <taxon>Bacteria</taxon>
        <taxon>Pseudomonadati</taxon>
        <taxon>Pseudomonadota</taxon>
        <taxon>Candidatus Lambdaproteobacteria</taxon>
    </lineage>
</organism>
<name>A0A1F6G9I1_9PROT</name>
<evidence type="ECO:0000313" key="2">
    <source>
        <dbReference type="Proteomes" id="UP000178449"/>
    </source>
</evidence>
<dbReference type="EMBL" id="MFNE01000035">
    <property type="protein sequence ID" value="OGG94774.1"/>
    <property type="molecule type" value="Genomic_DNA"/>
</dbReference>
<proteinExistence type="predicted"/>
<accession>A0A1F6G9I1</accession>
<dbReference type="AlphaFoldDB" id="A0A1F6G9I1"/>